<protein>
    <recommendedName>
        <fullName evidence="3">Phosphatidylinositol-specific phospholipase C X domain-containing protein</fullName>
    </recommendedName>
</protein>
<dbReference type="Proteomes" id="UP000007110">
    <property type="component" value="Unassembled WGS sequence"/>
</dbReference>
<dbReference type="GO" id="GO:0008081">
    <property type="term" value="F:phosphoric diester hydrolase activity"/>
    <property type="evidence" value="ECO:0000318"/>
    <property type="project" value="GO_Central"/>
</dbReference>
<dbReference type="FunCoup" id="A0A7M7RF62">
    <property type="interactions" value="375"/>
</dbReference>
<evidence type="ECO:0000313" key="2">
    <source>
        <dbReference type="Proteomes" id="UP000007110"/>
    </source>
</evidence>
<dbReference type="InterPro" id="IPR017946">
    <property type="entry name" value="PLC-like_Pdiesterase_TIM-brl"/>
</dbReference>
<dbReference type="GeneID" id="581924"/>
<evidence type="ECO:0000313" key="1">
    <source>
        <dbReference type="EnsemblMetazoa" id="XP_786994"/>
    </source>
</evidence>
<dbReference type="CDD" id="cd08616">
    <property type="entry name" value="PI-PLCXD1c"/>
    <property type="match status" value="1"/>
</dbReference>
<evidence type="ECO:0008006" key="3">
    <source>
        <dbReference type="Google" id="ProtNLM"/>
    </source>
</evidence>
<keyword evidence="2" id="KW-1185">Reference proteome</keyword>
<reference evidence="1" key="2">
    <citation type="submission" date="2021-01" db="UniProtKB">
        <authorList>
            <consortium name="EnsemblMetazoa"/>
        </authorList>
    </citation>
    <scope>IDENTIFICATION</scope>
</reference>
<dbReference type="OrthoDB" id="1046782at2759"/>
<accession>A0A7M7RF62</accession>
<dbReference type="Gene3D" id="3.20.20.190">
    <property type="entry name" value="Phosphatidylinositol (PI) phosphodiesterase"/>
    <property type="match status" value="1"/>
</dbReference>
<dbReference type="InterPro" id="IPR051057">
    <property type="entry name" value="PI-PLC_domain"/>
</dbReference>
<dbReference type="EnsemblMetazoa" id="XM_781901">
    <property type="protein sequence ID" value="XP_786994"/>
    <property type="gene ID" value="LOC581924"/>
</dbReference>
<dbReference type="InParanoid" id="A0A7M7RF62"/>
<reference evidence="2" key="1">
    <citation type="submission" date="2015-02" db="EMBL/GenBank/DDBJ databases">
        <title>Genome sequencing for Strongylocentrotus purpuratus.</title>
        <authorList>
            <person name="Murali S."/>
            <person name="Liu Y."/>
            <person name="Vee V."/>
            <person name="English A."/>
            <person name="Wang M."/>
            <person name="Skinner E."/>
            <person name="Han Y."/>
            <person name="Muzny D.M."/>
            <person name="Worley K.C."/>
            <person name="Gibbs R.A."/>
        </authorList>
    </citation>
    <scope>NUCLEOTIDE SEQUENCE</scope>
</reference>
<dbReference type="KEGG" id="spu:581924"/>
<organism evidence="1 2">
    <name type="scientific">Strongylocentrotus purpuratus</name>
    <name type="common">Purple sea urchin</name>
    <dbReference type="NCBI Taxonomy" id="7668"/>
    <lineage>
        <taxon>Eukaryota</taxon>
        <taxon>Metazoa</taxon>
        <taxon>Echinodermata</taxon>
        <taxon>Eleutherozoa</taxon>
        <taxon>Echinozoa</taxon>
        <taxon>Echinoidea</taxon>
        <taxon>Euechinoidea</taxon>
        <taxon>Echinacea</taxon>
        <taxon>Camarodonta</taxon>
        <taxon>Echinidea</taxon>
        <taxon>Strongylocentrotidae</taxon>
        <taxon>Strongylocentrotus</taxon>
    </lineage>
</organism>
<dbReference type="AlphaFoldDB" id="A0A7M7RF62"/>
<proteinExistence type="predicted"/>
<dbReference type="InterPro" id="IPR042158">
    <property type="entry name" value="PLCXD1/2/3"/>
</dbReference>
<dbReference type="SUPFAM" id="SSF51695">
    <property type="entry name" value="PLC-like phosphodiesterases"/>
    <property type="match status" value="1"/>
</dbReference>
<dbReference type="PANTHER" id="PTHR13593">
    <property type="match status" value="1"/>
</dbReference>
<sequence length="328" mass="36886">MSPPSLSSMARKEDGLNMENGTATYKTFPNWMGELPDRLRSESLKNIAIPGSHDSFSFFLDCQSPVASGSPDTVRNLVAVFGDAAKKIVHSWSVTQALNFKQQLDLGIRYFDFRISRCPGKEGFYFVHGLHGLRVSDCLREINDWLNEHPREVVIIDFNHLYCMQEKHSELISCVEEAFSSKLCPEMDLEAVTLNVLCDEGWQVITIYHHDETSVKHTNLWQGTRIHSVWPNTAEAPKMVNILNAHHTRGRPPDKFYVSQGVLTPTGTTILQHIGNNLKGVLAGPAIRNTKYFLQDKTIGPTGINIVIADFVEMEQYVEAVLALNSKE</sequence>
<dbReference type="OMA" id="NHFYAME"/>
<dbReference type="GO" id="GO:0006629">
    <property type="term" value="P:lipid metabolic process"/>
    <property type="evidence" value="ECO:0007669"/>
    <property type="project" value="InterPro"/>
</dbReference>
<dbReference type="RefSeq" id="XP_786994.3">
    <property type="nucleotide sequence ID" value="XM_781901.5"/>
</dbReference>
<dbReference type="PANTHER" id="PTHR13593:SF113">
    <property type="entry name" value="SI:DKEY-266F7.9"/>
    <property type="match status" value="1"/>
</dbReference>
<name>A0A7M7RF62_STRPU</name>